<gene>
    <name evidence="3" type="ORF">B1B_15582</name>
</gene>
<accession>T0YTR6</accession>
<dbReference type="EMBL" id="AUZY01010369">
    <property type="protein sequence ID" value="EQD38971.1"/>
    <property type="molecule type" value="Genomic_DNA"/>
</dbReference>
<dbReference type="PANTHER" id="PTHR30563:SF0">
    <property type="entry name" value="DNA RECOMBINATION PROTEIN RMUC"/>
    <property type="match status" value="1"/>
</dbReference>
<dbReference type="Pfam" id="PF02646">
    <property type="entry name" value="RmuC"/>
    <property type="match status" value="1"/>
</dbReference>
<evidence type="ECO:0000256" key="2">
    <source>
        <dbReference type="ARBA" id="ARBA00023172"/>
    </source>
</evidence>
<protein>
    <submittedName>
        <fullName evidence="3">DNA recombination protein RmuC</fullName>
    </submittedName>
</protein>
<name>T0YTR6_9ZZZZ</name>
<reference evidence="3" key="1">
    <citation type="submission" date="2013-08" db="EMBL/GenBank/DDBJ databases">
        <authorList>
            <person name="Mendez C."/>
            <person name="Richter M."/>
            <person name="Ferrer M."/>
            <person name="Sanchez J."/>
        </authorList>
    </citation>
    <scope>NUCLEOTIDE SEQUENCE</scope>
</reference>
<dbReference type="InterPro" id="IPR003798">
    <property type="entry name" value="DNA_recombination_RmuC"/>
</dbReference>
<comment type="caution">
    <text evidence="3">The sequence shown here is derived from an EMBL/GenBank/DDBJ whole genome shotgun (WGS) entry which is preliminary data.</text>
</comment>
<evidence type="ECO:0000313" key="3">
    <source>
        <dbReference type="EMBL" id="EQD38971.1"/>
    </source>
</evidence>
<dbReference type="AlphaFoldDB" id="T0YTR6"/>
<organism evidence="3">
    <name type="scientific">mine drainage metagenome</name>
    <dbReference type="NCBI Taxonomy" id="410659"/>
    <lineage>
        <taxon>unclassified sequences</taxon>
        <taxon>metagenomes</taxon>
        <taxon>ecological metagenomes</taxon>
    </lineage>
</organism>
<proteinExistence type="predicted"/>
<keyword evidence="1" id="KW-0175">Coiled coil</keyword>
<dbReference type="GO" id="GO:0006310">
    <property type="term" value="P:DNA recombination"/>
    <property type="evidence" value="ECO:0007669"/>
    <property type="project" value="UniProtKB-KW"/>
</dbReference>
<sequence length="452" mass="50378">MALLWGVIAGLLGMLIGAGAARVAISQRLRALDERRHVLEGEVSRLADENRKALETKIALTAEAATLRERVGQVSAQAGEKLALLKEAQDRLSEIFRAQSAEALAHNNQRFLELARKVFEGFQEEGKNDLTQRAEAVQGWVKPLVESLGRFESKVDRLEKERLEGQATLLEQLRALVEVHIPQLSSETRELSRALNQPIASGHWGELQLKRLVEMAGMVEYCDFEEQKSVETEEGRKRPDLIVHLPGGQQVVVDAKAPVEAYFQSLDLAGDAASEALREHARQIRAHIDALARKSYWRDFKPSPEFVILFLPGEMLFSAALKVDPGLIEYGFERKVVVANPTTLLSLLKVLAYGWRQEAMTRNAEEVAALARTLYERAAVLVDHWRGVGERLNQAVQAYNDSVGSLERRFLVSLRRFEDLGVAPSSSNLDTPIRVDTAPQIPTPLLPDDFSS</sequence>
<reference evidence="3" key="2">
    <citation type="journal article" date="2014" name="ISME J.">
        <title>Microbial stratification in low pH oxic and suboxic macroscopic growths along an acid mine drainage.</title>
        <authorList>
            <person name="Mendez-Garcia C."/>
            <person name="Mesa V."/>
            <person name="Sprenger R.R."/>
            <person name="Richter M."/>
            <person name="Diez M.S."/>
            <person name="Solano J."/>
            <person name="Bargiela R."/>
            <person name="Golyshina O.V."/>
            <person name="Manteca A."/>
            <person name="Ramos J.L."/>
            <person name="Gallego J.R."/>
            <person name="Llorente I."/>
            <person name="Martins Dos Santos V.A."/>
            <person name="Jensen O.N."/>
            <person name="Pelaez A.I."/>
            <person name="Sanchez J."/>
            <person name="Ferrer M."/>
        </authorList>
    </citation>
    <scope>NUCLEOTIDE SEQUENCE</scope>
</reference>
<keyword evidence="2" id="KW-0233">DNA recombination</keyword>
<evidence type="ECO:0000256" key="1">
    <source>
        <dbReference type="ARBA" id="ARBA00023054"/>
    </source>
</evidence>
<dbReference type="PANTHER" id="PTHR30563">
    <property type="entry name" value="DNA RECOMBINATION PROTEIN RMUC"/>
    <property type="match status" value="1"/>
</dbReference>